<organism evidence="1 2">
    <name type="scientific">Euroglyphus maynei</name>
    <name type="common">Mayne's house dust mite</name>
    <dbReference type="NCBI Taxonomy" id="6958"/>
    <lineage>
        <taxon>Eukaryota</taxon>
        <taxon>Metazoa</taxon>
        <taxon>Ecdysozoa</taxon>
        <taxon>Arthropoda</taxon>
        <taxon>Chelicerata</taxon>
        <taxon>Arachnida</taxon>
        <taxon>Acari</taxon>
        <taxon>Acariformes</taxon>
        <taxon>Sarcoptiformes</taxon>
        <taxon>Astigmata</taxon>
        <taxon>Psoroptidia</taxon>
        <taxon>Analgoidea</taxon>
        <taxon>Pyroglyphidae</taxon>
        <taxon>Pyroglyphinae</taxon>
        <taxon>Euroglyphus</taxon>
    </lineage>
</organism>
<protein>
    <submittedName>
        <fullName evidence="1">Uncharacterized protein</fullName>
    </submittedName>
</protein>
<name>A0A1Y3ALU1_EURMA</name>
<dbReference type="AlphaFoldDB" id="A0A1Y3ALU1"/>
<evidence type="ECO:0000313" key="1">
    <source>
        <dbReference type="EMBL" id="OTF69412.1"/>
    </source>
</evidence>
<proteinExistence type="predicted"/>
<gene>
    <name evidence="1" type="ORF">BLA29_015302</name>
</gene>
<sequence>MATIDDDDGIIIVYILWNDQIWVHAICSHQDPLRLIPISTIDLNGRFVNCFAANIQHDVIYVLCNDSLSIY</sequence>
<comment type="caution">
    <text evidence="1">The sequence shown here is derived from an EMBL/GenBank/DDBJ whole genome shotgun (WGS) entry which is preliminary data.</text>
</comment>
<accession>A0A1Y3ALU1</accession>
<keyword evidence="2" id="KW-1185">Reference proteome</keyword>
<evidence type="ECO:0000313" key="2">
    <source>
        <dbReference type="Proteomes" id="UP000194236"/>
    </source>
</evidence>
<dbReference type="Proteomes" id="UP000194236">
    <property type="component" value="Unassembled WGS sequence"/>
</dbReference>
<feature type="non-terminal residue" evidence="1">
    <location>
        <position position="71"/>
    </location>
</feature>
<dbReference type="OrthoDB" id="10660425at2759"/>
<reference evidence="1 2" key="1">
    <citation type="submission" date="2017-03" db="EMBL/GenBank/DDBJ databases">
        <title>Genome Survey of Euroglyphus maynei.</title>
        <authorList>
            <person name="Arlian L.G."/>
            <person name="Morgan M.S."/>
            <person name="Rider S.D."/>
        </authorList>
    </citation>
    <scope>NUCLEOTIDE SEQUENCE [LARGE SCALE GENOMIC DNA]</scope>
    <source>
        <strain evidence="1">Arlian Lab</strain>
        <tissue evidence="1">Whole body</tissue>
    </source>
</reference>
<dbReference type="EMBL" id="MUJZ01070680">
    <property type="protein sequence ID" value="OTF69412.1"/>
    <property type="molecule type" value="Genomic_DNA"/>
</dbReference>